<comment type="caution">
    <text evidence="2">The sequence shown here is derived from an EMBL/GenBank/DDBJ whole genome shotgun (WGS) entry which is preliminary data.</text>
</comment>
<keyword evidence="1" id="KW-0472">Membrane</keyword>
<protein>
    <submittedName>
        <fullName evidence="2">Uncharacterized protein</fullName>
    </submittedName>
</protein>
<evidence type="ECO:0000256" key="1">
    <source>
        <dbReference type="SAM" id="Phobius"/>
    </source>
</evidence>
<sequence length="136" mass="15184">MQRNDGFRAVKKCLIAVNAVYVSSRTAVGHSYSYRQTPTISTVDPIADSPCPVVIAATDITREWLCRCQFPAMIGPSQDKAMLLFLSTLLLCTSLWVLSSHSRIMHVLCPFLSPQLLPQQEDEEGRKQTSLDSVRQ</sequence>
<keyword evidence="1" id="KW-1133">Transmembrane helix</keyword>
<dbReference type="EMBL" id="AMZH03002202">
    <property type="protein sequence ID" value="RRT76407.1"/>
    <property type="molecule type" value="Genomic_DNA"/>
</dbReference>
<organism evidence="2 3">
    <name type="scientific">Ensete ventricosum</name>
    <name type="common">Abyssinian banana</name>
    <name type="synonym">Musa ensete</name>
    <dbReference type="NCBI Taxonomy" id="4639"/>
    <lineage>
        <taxon>Eukaryota</taxon>
        <taxon>Viridiplantae</taxon>
        <taxon>Streptophyta</taxon>
        <taxon>Embryophyta</taxon>
        <taxon>Tracheophyta</taxon>
        <taxon>Spermatophyta</taxon>
        <taxon>Magnoliopsida</taxon>
        <taxon>Liliopsida</taxon>
        <taxon>Zingiberales</taxon>
        <taxon>Musaceae</taxon>
        <taxon>Ensete</taxon>
    </lineage>
</organism>
<dbReference type="Proteomes" id="UP000287651">
    <property type="component" value="Unassembled WGS sequence"/>
</dbReference>
<proteinExistence type="predicted"/>
<reference evidence="2 3" key="1">
    <citation type="journal article" date="2014" name="Agronomy (Basel)">
        <title>A Draft Genome Sequence for Ensete ventricosum, the Drought-Tolerant Tree Against Hunger.</title>
        <authorList>
            <person name="Harrison J."/>
            <person name="Moore K.A."/>
            <person name="Paszkiewicz K."/>
            <person name="Jones T."/>
            <person name="Grant M."/>
            <person name="Ambacheew D."/>
            <person name="Muzemil S."/>
            <person name="Studholme D.J."/>
        </authorList>
    </citation>
    <scope>NUCLEOTIDE SEQUENCE [LARGE SCALE GENOMIC DNA]</scope>
</reference>
<evidence type="ECO:0000313" key="2">
    <source>
        <dbReference type="EMBL" id="RRT76407.1"/>
    </source>
</evidence>
<accession>A0A427AJF8</accession>
<gene>
    <name evidence="2" type="ORF">B296_00017562</name>
</gene>
<keyword evidence="1" id="KW-0812">Transmembrane</keyword>
<evidence type="ECO:0000313" key="3">
    <source>
        <dbReference type="Proteomes" id="UP000287651"/>
    </source>
</evidence>
<name>A0A427AJF8_ENSVE</name>
<dbReference type="AlphaFoldDB" id="A0A427AJF8"/>
<feature type="transmembrane region" description="Helical" evidence="1">
    <location>
        <begin position="81"/>
        <end position="98"/>
    </location>
</feature>